<dbReference type="GO" id="GO:0003924">
    <property type="term" value="F:GTPase activity"/>
    <property type="evidence" value="ECO:0007669"/>
    <property type="project" value="InterPro"/>
</dbReference>
<dbReference type="PROSITE" id="PS51421">
    <property type="entry name" value="RAS"/>
    <property type="match status" value="1"/>
</dbReference>
<keyword evidence="8" id="KW-0449">Lipoprotein</keyword>
<evidence type="ECO:0000256" key="10">
    <source>
        <dbReference type="ARBA" id="ARBA00023306"/>
    </source>
</evidence>
<comment type="subcellular location">
    <subcellularLocation>
        <location evidence="1">Cell membrane</location>
        <topology evidence="1">Lipid-anchor</topology>
        <orientation evidence="1">Cytoplasmic side</orientation>
    </subcellularLocation>
</comment>
<dbReference type="GO" id="GO:0005938">
    <property type="term" value="C:cell cortex"/>
    <property type="evidence" value="ECO:0007669"/>
    <property type="project" value="UniProtKB-ARBA"/>
</dbReference>
<dbReference type="PANTHER" id="PTHR24072">
    <property type="entry name" value="RHO FAMILY GTPASE"/>
    <property type="match status" value="1"/>
</dbReference>
<feature type="region of interest" description="Disordered" evidence="11">
    <location>
        <begin position="276"/>
        <end position="377"/>
    </location>
</feature>
<feature type="compositionally biased region" description="Low complexity" evidence="11">
    <location>
        <begin position="299"/>
        <end position="309"/>
    </location>
</feature>
<dbReference type="PROSITE" id="PS51420">
    <property type="entry name" value="RHO"/>
    <property type="match status" value="1"/>
</dbReference>
<evidence type="ECO:0000256" key="8">
    <source>
        <dbReference type="ARBA" id="ARBA00023288"/>
    </source>
</evidence>
<evidence type="ECO:0000256" key="3">
    <source>
        <dbReference type="ARBA" id="ARBA00022475"/>
    </source>
</evidence>
<proteinExistence type="inferred from homology"/>
<name>A0AAF0EI46_9BASI</name>
<dbReference type="AlphaFoldDB" id="A0AAF0EI46"/>
<evidence type="ECO:0000256" key="2">
    <source>
        <dbReference type="ARBA" id="ARBA00008112"/>
    </source>
</evidence>
<feature type="compositionally biased region" description="Basic and acidic residues" evidence="11">
    <location>
        <begin position="276"/>
        <end position="295"/>
    </location>
</feature>
<keyword evidence="3" id="KW-1003">Cell membrane</keyword>
<keyword evidence="13" id="KW-1185">Reference proteome</keyword>
<evidence type="ECO:0000256" key="1">
    <source>
        <dbReference type="ARBA" id="ARBA00004342"/>
    </source>
</evidence>
<dbReference type="Pfam" id="PF00071">
    <property type="entry name" value="Ras"/>
    <property type="match status" value="1"/>
</dbReference>
<evidence type="ECO:0000256" key="11">
    <source>
        <dbReference type="SAM" id="MobiDB-lite"/>
    </source>
</evidence>
<keyword evidence="10" id="KW-0131">Cell cycle</keyword>
<dbReference type="InterPro" id="IPR003578">
    <property type="entry name" value="Small_GTPase_Rho"/>
</dbReference>
<evidence type="ECO:0000313" key="13">
    <source>
        <dbReference type="Proteomes" id="UP001214415"/>
    </source>
</evidence>
<evidence type="ECO:0000256" key="7">
    <source>
        <dbReference type="ARBA" id="ARBA00023136"/>
    </source>
</evidence>
<feature type="region of interest" description="Disordered" evidence="11">
    <location>
        <begin position="238"/>
        <end position="258"/>
    </location>
</feature>
<gene>
    <name evidence="12" type="ORF">MEQU1_003702</name>
</gene>
<dbReference type="SUPFAM" id="SSF52540">
    <property type="entry name" value="P-loop containing nucleoside triphosphate hydrolases"/>
    <property type="match status" value="1"/>
</dbReference>
<dbReference type="EMBL" id="CP119907">
    <property type="protein sequence ID" value="WFD24995.1"/>
    <property type="molecule type" value="Genomic_DNA"/>
</dbReference>
<dbReference type="InterPro" id="IPR001806">
    <property type="entry name" value="Small_GTPase"/>
</dbReference>
<sequence>MSRRPESESAAAADRISSKTRVDDGYVVRQGIYANKTDYDDLAVRRLIVDRKLSPFYPGAENEDDLPPTGIQRVDPATHVPPTSQPAACPFCVAPDFGVVYQAKERTETNAQEAIEHAATAIGTGGAQAQGRASYNADDPRVVLVGMYSHTHPDHIHPNWKCKLDRALQNTARTENRRVIMRQDGDSLVPIGVSSSQTGDALASFVEHNSHLGHNGPGGSIVLHGYIFEQELQRQLQQHGTPLQRARRSMDRSRTLQLSPEDLDEIILRETMRRSRLEHEEQRRQSVSEARHEPRTGQPRRLSLLPRRLANGAALKLKGHRSDADDSSQLGTPVSQPDVRTPAASSTGSSNNVGPSTPSVSTDRTCPGADTNAAPPATPARASMLLAKAPSSHPLSHLSMASGSTKPVSDVPAEAQVPAAPAPSPSRYEHADQRVLDDMSMSDTSQASAALGMKAWGHLDARPRDTIKCVVVGDGAVGKTCLLISYTTNKFPSEYVPTVFDNYAVTVMIGEDPYTLGLFDTAGQEDYDRLRPLSYPQTDVFLVCFSVTSPASYENVREKWFPEVHHHCPGVPSLIVGTQVDLRDDPAVVEKLARQKLRPITADMGERLARELGAVKYVECSALTQKGLKNVFDEAIVAALEPPVVRKKVARQQERLVDYLDEALLHIMRSSLRTLSAYLDQWGPCVQVTAATPLLGCVAAIRDAYLLRITSEMTEGITGYTVTNTDTHAQNIQLMYALYWLDVLDQLWAARLEQHAIQLKDVQDRACARFPTPDQAEKVAAVLQTSSTVSSLEAWKAEPKDPAVPSYGMTNRVRLRDEIIHAKEQLFTWMRAQKGTAPPPTSMDAWPHTDASLPRSETPDAETAWADATTEAEEEQEAEAWAAVHLGRPETCEGILDAETTDDHYTKLFEMKLDPDASDDEPPTKRAKRPNDATEQSLAFWDHHFASLFGRSLHYLHADTL</sequence>
<dbReference type="InterPro" id="IPR027417">
    <property type="entry name" value="P-loop_NTPase"/>
</dbReference>
<dbReference type="InterPro" id="IPR005225">
    <property type="entry name" value="Small_GTP-bd"/>
</dbReference>
<reference evidence="12" key="1">
    <citation type="submission" date="2023-03" db="EMBL/GenBank/DDBJ databases">
        <title>Mating type loci evolution in Malassezia.</title>
        <authorList>
            <person name="Coelho M.A."/>
        </authorList>
    </citation>
    <scope>NUCLEOTIDE SEQUENCE</scope>
    <source>
        <strain evidence="12">CBS 12830</strain>
    </source>
</reference>
<organism evidence="12 13">
    <name type="scientific">Malassezia equina</name>
    <dbReference type="NCBI Taxonomy" id="1381935"/>
    <lineage>
        <taxon>Eukaryota</taxon>
        <taxon>Fungi</taxon>
        <taxon>Dikarya</taxon>
        <taxon>Basidiomycota</taxon>
        <taxon>Ustilaginomycotina</taxon>
        <taxon>Malasseziomycetes</taxon>
        <taxon>Malasseziales</taxon>
        <taxon>Malasseziaceae</taxon>
        <taxon>Malassezia</taxon>
    </lineage>
</organism>
<dbReference type="InterPro" id="IPR037874">
    <property type="entry name" value="Cdc42"/>
</dbReference>
<evidence type="ECO:0000256" key="5">
    <source>
        <dbReference type="ARBA" id="ARBA00022741"/>
    </source>
</evidence>
<dbReference type="PROSITE" id="PS51419">
    <property type="entry name" value="RAB"/>
    <property type="match status" value="1"/>
</dbReference>
<dbReference type="CDD" id="cd01874">
    <property type="entry name" value="Cdc42"/>
    <property type="match status" value="1"/>
</dbReference>
<dbReference type="Gene3D" id="3.40.50.300">
    <property type="entry name" value="P-loop containing nucleotide triphosphate hydrolases"/>
    <property type="match status" value="1"/>
</dbReference>
<dbReference type="SMART" id="SM00174">
    <property type="entry name" value="RHO"/>
    <property type="match status" value="1"/>
</dbReference>
<dbReference type="FunFam" id="3.40.50.300:FF:000236">
    <property type="entry name" value="Cell division control protein 42"/>
    <property type="match status" value="1"/>
</dbReference>
<keyword evidence="6" id="KW-0342">GTP-binding</keyword>
<keyword evidence="9" id="KW-0636">Prenylation</keyword>
<dbReference type="PRINTS" id="PR00449">
    <property type="entry name" value="RASTRNSFRMNG"/>
</dbReference>
<keyword evidence="7" id="KW-0472">Membrane</keyword>
<dbReference type="Proteomes" id="UP001214415">
    <property type="component" value="Chromosome 8"/>
</dbReference>
<feature type="region of interest" description="Disordered" evidence="11">
    <location>
        <begin position="834"/>
        <end position="858"/>
    </location>
</feature>
<feature type="region of interest" description="Disordered" evidence="11">
    <location>
        <begin position="391"/>
        <end position="429"/>
    </location>
</feature>
<protein>
    <submittedName>
        <fullName evidence="12">Uncharacterized protein</fullName>
    </submittedName>
</protein>
<comment type="similarity">
    <text evidence="2">Belongs to the small GTPase superfamily. Rho family. CDC42 subfamily.</text>
</comment>
<feature type="compositionally biased region" description="Polar residues" evidence="11">
    <location>
        <begin position="343"/>
        <end position="364"/>
    </location>
</feature>
<dbReference type="SMART" id="SM00175">
    <property type="entry name" value="RAB"/>
    <property type="match status" value="1"/>
</dbReference>
<feature type="compositionally biased region" description="Low complexity" evidence="11">
    <location>
        <begin position="367"/>
        <end position="377"/>
    </location>
</feature>
<dbReference type="NCBIfam" id="TIGR00231">
    <property type="entry name" value="small_GTP"/>
    <property type="match status" value="1"/>
</dbReference>
<dbReference type="GO" id="GO:0051286">
    <property type="term" value="C:cell tip"/>
    <property type="evidence" value="ECO:0007669"/>
    <property type="project" value="UniProtKB-ARBA"/>
</dbReference>
<accession>A0AAF0EI46</accession>
<dbReference type="GO" id="GO:0005886">
    <property type="term" value="C:plasma membrane"/>
    <property type="evidence" value="ECO:0007669"/>
    <property type="project" value="UniProtKB-SubCell"/>
</dbReference>
<dbReference type="SMART" id="SM00176">
    <property type="entry name" value="RAN"/>
    <property type="match status" value="1"/>
</dbReference>
<evidence type="ECO:0000313" key="12">
    <source>
        <dbReference type="EMBL" id="WFD24995.1"/>
    </source>
</evidence>
<dbReference type="GO" id="GO:0007264">
    <property type="term" value="P:small GTPase-mediated signal transduction"/>
    <property type="evidence" value="ECO:0007669"/>
    <property type="project" value="InterPro"/>
</dbReference>
<evidence type="ECO:0000256" key="4">
    <source>
        <dbReference type="ARBA" id="ARBA00022481"/>
    </source>
</evidence>
<keyword evidence="5" id="KW-0547">Nucleotide-binding</keyword>
<dbReference type="GO" id="GO:0005525">
    <property type="term" value="F:GTP binding"/>
    <property type="evidence" value="ECO:0007669"/>
    <property type="project" value="UniProtKB-KW"/>
</dbReference>
<dbReference type="SMART" id="SM00173">
    <property type="entry name" value="RAS"/>
    <property type="match status" value="1"/>
</dbReference>
<feature type="region of interest" description="Disordered" evidence="11">
    <location>
        <begin position="913"/>
        <end position="933"/>
    </location>
</feature>
<dbReference type="GO" id="GO:0030010">
    <property type="term" value="P:establishment of cell polarity"/>
    <property type="evidence" value="ECO:0007669"/>
    <property type="project" value="UniProtKB-ARBA"/>
</dbReference>
<evidence type="ECO:0000256" key="9">
    <source>
        <dbReference type="ARBA" id="ARBA00023289"/>
    </source>
</evidence>
<evidence type="ECO:0000256" key="6">
    <source>
        <dbReference type="ARBA" id="ARBA00023134"/>
    </source>
</evidence>
<keyword evidence="4" id="KW-0488">Methylation</keyword>